<organism evidence="2 3">
    <name type="scientific">Chryseolinea serpens</name>
    <dbReference type="NCBI Taxonomy" id="947013"/>
    <lineage>
        <taxon>Bacteria</taxon>
        <taxon>Pseudomonadati</taxon>
        <taxon>Bacteroidota</taxon>
        <taxon>Cytophagia</taxon>
        <taxon>Cytophagales</taxon>
        <taxon>Fulvivirgaceae</taxon>
        <taxon>Chryseolinea</taxon>
    </lineage>
</organism>
<reference evidence="2 3" key="1">
    <citation type="submission" date="2016-11" db="EMBL/GenBank/DDBJ databases">
        <authorList>
            <person name="Jaros S."/>
            <person name="Januszkiewicz K."/>
            <person name="Wedrychowicz H."/>
        </authorList>
    </citation>
    <scope>NUCLEOTIDE SEQUENCE [LARGE SCALE GENOMIC DNA]</scope>
    <source>
        <strain evidence="2 3">DSM 24574</strain>
    </source>
</reference>
<dbReference type="STRING" id="947013.SAMN04488109_3280"/>
<sequence length="116" mass="13062">MKKTKLGEFEELVLLTVATLQANAYGVEIKRELEYRLKEKLSVGSIQSALKRMEEKGFLTSEFGETTLKRGGKRKRIYTTTSYAHKVLAEMKEIRAGLWDSIAATVGTVAHELKVI</sequence>
<dbReference type="Proteomes" id="UP000184212">
    <property type="component" value="Unassembled WGS sequence"/>
</dbReference>
<evidence type="ECO:0000259" key="1">
    <source>
        <dbReference type="Pfam" id="PF03551"/>
    </source>
</evidence>
<dbReference type="SUPFAM" id="SSF46785">
    <property type="entry name" value="Winged helix' DNA-binding domain"/>
    <property type="match status" value="1"/>
</dbReference>
<protein>
    <submittedName>
        <fullName evidence="2">Transcriptional regulator PadR-like family protein</fullName>
    </submittedName>
</protein>
<dbReference type="RefSeq" id="WP_073136038.1">
    <property type="nucleotide sequence ID" value="NZ_FQWQ01000002.1"/>
</dbReference>
<keyword evidence="3" id="KW-1185">Reference proteome</keyword>
<dbReference type="Pfam" id="PF03551">
    <property type="entry name" value="PadR"/>
    <property type="match status" value="1"/>
</dbReference>
<proteinExistence type="predicted"/>
<dbReference type="InterPro" id="IPR036388">
    <property type="entry name" value="WH-like_DNA-bd_sf"/>
</dbReference>
<dbReference type="Gene3D" id="1.10.10.10">
    <property type="entry name" value="Winged helix-like DNA-binding domain superfamily/Winged helix DNA-binding domain"/>
    <property type="match status" value="1"/>
</dbReference>
<feature type="domain" description="Transcription regulator PadR N-terminal" evidence="1">
    <location>
        <begin position="16"/>
        <end position="89"/>
    </location>
</feature>
<gene>
    <name evidence="2" type="ORF">SAMN04488109_3280</name>
</gene>
<dbReference type="InterPro" id="IPR036390">
    <property type="entry name" value="WH_DNA-bd_sf"/>
</dbReference>
<name>A0A1M5RA22_9BACT</name>
<evidence type="ECO:0000313" key="3">
    <source>
        <dbReference type="Proteomes" id="UP000184212"/>
    </source>
</evidence>
<dbReference type="AlphaFoldDB" id="A0A1M5RA22"/>
<dbReference type="EMBL" id="FQWQ01000002">
    <property type="protein sequence ID" value="SHH23207.1"/>
    <property type="molecule type" value="Genomic_DNA"/>
</dbReference>
<dbReference type="OrthoDB" id="982587at2"/>
<evidence type="ECO:0000313" key="2">
    <source>
        <dbReference type="EMBL" id="SHH23207.1"/>
    </source>
</evidence>
<accession>A0A1M5RA22</accession>
<dbReference type="InterPro" id="IPR005149">
    <property type="entry name" value="Tscrpt_reg_PadR_N"/>
</dbReference>